<organism evidence="1 2">
    <name type="scientific">Gymnopilus junonius</name>
    <name type="common">Spectacular rustgill mushroom</name>
    <name type="synonym">Gymnopilus spectabilis subsp. junonius</name>
    <dbReference type="NCBI Taxonomy" id="109634"/>
    <lineage>
        <taxon>Eukaryota</taxon>
        <taxon>Fungi</taxon>
        <taxon>Dikarya</taxon>
        <taxon>Basidiomycota</taxon>
        <taxon>Agaricomycotina</taxon>
        <taxon>Agaricomycetes</taxon>
        <taxon>Agaricomycetidae</taxon>
        <taxon>Agaricales</taxon>
        <taxon>Agaricineae</taxon>
        <taxon>Hymenogastraceae</taxon>
        <taxon>Gymnopilus</taxon>
    </lineage>
</organism>
<sequence length="181" mass="20141">MKQFSFSSEDAIYALEDANAYVVPYPTSGTEDLSILYFRFAMKDNLSFMVEINPKTRTAFVQLNFNPTGLGMAKIGLMPWQAARGSVDTVVVAKAKEDEFHVILNGLPTTIGGHGSREVAHVVEGIVFYGEERRLGSIWDRAAESHTLQRGGCRAECERICKEFGIDTAVLLIIMRYIVVQ</sequence>
<dbReference type="AlphaFoldDB" id="A0A9P5TFI0"/>
<evidence type="ECO:0000313" key="1">
    <source>
        <dbReference type="EMBL" id="KAF8871223.1"/>
    </source>
</evidence>
<keyword evidence="2" id="KW-1185">Reference proteome</keyword>
<proteinExistence type="predicted"/>
<comment type="caution">
    <text evidence="1">The sequence shown here is derived from an EMBL/GenBank/DDBJ whole genome shotgun (WGS) entry which is preliminary data.</text>
</comment>
<dbReference type="Proteomes" id="UP000724874">
    <property type="component" value="Unassembled WGS sequence"/>
</dbReference>
<name>A0A9P5TFI0_GYMJU</name>
<gene>
    <name evidence="1" type="ORF">CPB84DRAFT_1754111</name>
</gene>
<dbReference type="EMBL" id="JADNYJ010000316">
    <property type="protein sequence ID" value="KAF8871223.1"/>
    <property type="molecule type" value="Genomic_DNA"/>
</dbReference>
<evidence type="ECO:0000313" key="2">
    <source>
        <dbReference type="Proteomes" id="UP000724874"/>
    </source>
</evidence>
<protein>
    <submittedName>
        <fullName evidence="1">Uncharacterized protein</fullName>
    </submittedName>
</protein>
<reference evidence="1" key="1">
    <citation type="submission" date="2020-11" db="EMBL/GenBank/DDBJ databases">
        <authorList>
            <consortium name="DOE Joint Genome Institute"/>
            <person name="Ahrendt S."/>
            <person name="Riley R."/>
            <person name="Andreopoulos W."/>
            <person name="LaButti K."/>
            <person name="Pangilinan J."/>
            <person name="Ruiz-duenas F.J."/>
            <person name="Barrasa J.M."/>
            <person name="Sanchez-Garcia M."/>
            <person name="Camarero S."/>
            <person name="Miyauchi S."/>
            <person name="Serrano A."/>
            <person name="Linde D."/>
            <person name="Babiker R."/>
            <person name="Drula E."/>
            <person name="Ayuso-Fernandez I."/>
            <person name="Pacheco R."/>
            <person name="Padilla G."/>
            <person name="Ferreira P."/>
            <person name="Barriuso J."/>
            <person name="Kellner H."/>
            <person name="Castanera R."/>
            <person name="Alfaro M."/>
            <person name="Ramirez L."/>
            <person name="Pisabarro A.G."/>
            <person name="Kuo A."/>
            <person name="Tritt A."/>
            <person name="Lipzen A."/>
            <person name="He G."/>
            <person name="Yan M."/>
            <person name="Ng V."/>
            <person name="Cullen D."/>
            <person name="Martin F."/>
            <person name="Rosso M.-N."/>
            <person name="Henrissat B."/>
            <person name="Hibbett D."/>
            <person name="Martinez A.T."/>
            <person name="Grigoriev I.V."/>
        </authorList>
    </citation>
    <scope>NUCLEOTIDE SEQUENCE</scope>
    <source>
        <strain evidence="1">AH 44721</strain>
    </source>
</reference>
<accession>A0A9P5TFI0</accession>